<evidence type="ECO:0000313" key="1">
    <source>
        <dbReference type="EMBL" id="GJN07823.1"/>
    </source>
</evidence>
<evidence type="ECO:0000313" key="2">
    <source>
        <dbReference type="Proteomes" id="UP001054889"/>
    </source>
</evidence>
<organism evidence="1 2">
    <name type="scientific">Eleusine coracana subsp. coracana</name>
    <dbReference type="NCBI Taxonomy" id="191504"/>
    <lineage>
        <taxon>Eukaryota</taxon>
        <taxon>Viridiplantae</taxon>
        <taxon>Streptophyta</taxon>
        <taxon>Embryophyta</taxon>
        <taxon>Tracheophyta</taxon>
        <taxon>Spermatophyta</taxon>
        <taxon>Magnoliopsida</taxon>
        <taxon>Liliopsida</taxon>
        <taxon>Poales</taxon>
        <taxon>Poaceae</taxon>
        <taxon>PACMAD clade</taxon>
        <taxon>Chloridoideae</taxon>
        <taxon>Cynodonteae</taxon>
        <taxon>Eleusininae</taxon>
        <taxon>Eleusine</taxon>
    </lineage>
</organism>
<sequence>MCGVVVKMLKEGIALLLGQKSHGQRSLAGWVSLICTGSQLPCASGGRGSKGQHLTRHGLLYPSKQMSALKLFCQQL</sequence>
<dbReference type="AlphaFoldDB" id="A0AAV5DCB5"/>
<gene>
    <name evidence="1" type="primary">ga25688</name>
    <name evidence="1" type="ORF">PR202_ga25688</name>
</gene>
<reference evidence="1" key="1">
    <citation type="journal article" date="2018" name="DNA Res.">
        <title>Multiple hybrid de novo genome assembly of finger millet, an orphan allotetraploid crop.</title>
        <authorList>
            <person name="Hatakeyama M."/>
            <person name="Aluri S."/>
            <person name="Balachadran M.T."/>
            <person name="Sivarajan S.R."/>
            <person name="Patrignani A."/>
            <person name="Gruter S."/>
            <person name="Poveda L."/>
            <person name="Shimizu-Inatsugi R."/>
            <person name="Baeten J."/>
            <person name="Francoijs K.J."/>
            <person name="Nataraja K.N."/>
            <person name="Reddy Y.A.N."/>
            <person name="Phadnis S."/>
            <person name="Ravikumar R.L."/>
            <person name="Schlapbach R."/>
            <person name="Sreeman S.M."/>
            <person name="Shimizu K.K."/>
        </authorList>
    </citation>
    <scope>NUCLEOTIDE SEQUENCE</scope>
</reference>
<accession>A0AAV5DCB5</accession>
<dbReference type="EMBL" id="BQKI01000015">
    <property type="protein sequence ID" value="GJN07823.1"/>
    <property type="molecule type" value="Genomic_DNA"/>
</dbReference>
<name>A0AAV5DCB5_ELECO</name>
<proteinExistence type="predicted"/>
<protein>
    <submittedName>
        <fullName evidence="1">Uncharacterized protein</fullName>
    </submittedName>
</protein>
<reference evidence="1" key="2">
    <citation type="submission" date="2021-12" db="EMBL/GenBank/DDBJ databases">
        <title>Resequencing data analysis of finger millet.</title>
        <authorList>
            <person name="Hatakeyama M."/>
            <person name="Aluri S."/>
            <person name="Balachadran M.T."/>
            <person name="Sivarajan S.R."/>
            <person name="Poveda L."/>
            <person name="Shimizu-Inatsugi R."/>
            <person name="Schlapbach R."/>
            <person name="Sreeman S.M."/>
            <person name="Shimizu K.K."/>
        </authorList>
    </citation>
    <scope>NUCLEOTIDE SEQUENCE</scope>
</reference>
<comment type="caution">
    <text evidence="1">The sequence shown here is derived from an EMBL/GenBank/DDBJ whole genome shotgun (WGS) entry which is preliminary data.</text>
</comment>
<keyword evidence="2" id="KW-1185">Reference proteome</keyword>
<dbReference type="Proteomes" id="UP001054889">
    <property type="component" value="Unassembled WGS sequence"/>
</dbReference>